<feature type="region of interest" description="Disordered" evidence="1">
    <location>
        <begin position="719"/>
        <end position="740"/>
    </location>
</feature>
<dbReference type="OrthoDB" id="2518989at2759"/>
<protein>
    <submittedName>
        <fullName evidence="2">Uncharacterized protein</fullName>
    </submittedName>
</protein>
<dbReference type="EMBL" id="AVOT02009428">
    <property type="protein sequence ID" value="MBW0488084.1"/>
    <property type="molecule type" value="Genomic_DNA"/>
</dbReference>
<feature type="compositionally biased region" description="Polar residues" evidence="1">
    <location>
        <begin position="426"/>
        <end position="447"/>
    </location>
</feature>
<comment type="caution">
    <text evidence="2">The sequence shown here is derived from an EMBL/GenBank/DDBJ whole genome shotgun (WGS) entry which is preliminary data.</text>
</comment>
<feature type="compositionally biased region" description="Polar residues" evidence="1">
    <location>
        <begin position="357"/>
        <end position="384"/>
    </location>
</feature>
<reference evidence="2" key="1">
    <citation type="submission" date="2021-03" db="EMBL/GenBank/DDBJ databases">
        <title>Draft genome sequence of rust myrtle Austropuccinia psidii MF-1, a brazilian biotype.</title>
        <authorList>
            <person name="Quecine M.C."/>
            <person name="Pachon D.M.R."/>
            <person name="Bonatelli M.L."/>
            <person name="Correr F.H."/>
            <person name="Franceschini L.M."/>
            <person name="Leite T.F."/>
            <person name="Margarido G.R.A."/>
            <person name="Almeida C.A."/>
            <person name="Ferrarezi J.A."/>
            <person name="Labate C.A."/>
        </authorList>
    </citation>
    <scope>NUCLEOTIDE SEQUENCE</scope>
    <source>
        <strain evidence="2">MF-1</strain>
    </source>
</reference>
<proteinExistence type="predicted"/>
<dbReference type="Proteomes" id="UP000765509">
    <property type="component" value="Unassembled WGS sequence"/>
</dbReference>
<feature type="compositionally biased region" description="Polar residues" evidence="1">
    <location>
        <begin position="284"/>
        <end position="295"/>
    </location>
</feature>
<feature type="region of interest" description="Disordered" evidence="1">
    <location>
        <begin position="284"/>
        <end position="459"/>
    </location>
</feature>
<feature type="compositionally biased region" description="Basic and acidic residues" evidence="1">
    <location>
        <begin position="346"/>
        <end position="356"/>
    </location>
</feature>
<gene>
    <name evidence="2" type="ORF">O181_027799</name>
</gene>
<feature type="compositionally biased region" description="Low complexity" evidence="1">
    <location>
        <begin position="39"/>
        <end position="52"/>
    </location>
</feature>
<feature type="region of interest" description="Disordered" evidence="1">
    <location>
        <begin position="25"/>
        <end position="52"/>
    </location>
</feature>
<sequence>MNPPQQPDSDVSFDEMFHRVFSNNTDFNSSLSYQNEAPSHSSINSLSTSNQSTEPQECYDLFHYLNSPNLVPPAPISHPHILPCPPPNNINRTPFQLDITNTPNMSLCNPHPNTPRTLPPPSFIEFDMNNPPTQVQSISPILSSELTRLSREEFSLNHHRIKKILNNALSEAEKNPVSIEIKDYLKKGLTLISQKEHELSSSQSIGLVDGNVEVIEREVPSIRSSQSSLPEEVVPDGNHKKKRKIQNKPPPNIRRFMQQSVTINNTQQVLSMIPPTNTPFVSIVSSPPQSINPQMLLQAHPNDLPSPDTPRHSPTLMVSQSHGSDFPPIFTEEEQTHQENLPNTESPRHNPSEQSDHSNISGGINVTTNTQEIQSTISTPQNAHTPCVRSSPHDTSIEPPPPSCDDVPPQSMESSSSPPLHAPTPGLNNLNQEVDCQTQNPPTLEETQQSPISQPASPPNVEFSIFSNEFRPQFYKIFQMFNSGRPTQAKYQTTFEAINSLVKWRLQSLGCEKPAQGNFDFNQCSSSYTKWIDELSDHSSPFLNATKAEFYVSPQIFNMQIYDDITSPEPSISIPFSLEPHVRNEKHPETIFVRHLIYMAQPRHFTIIAWAKLIAASISATMDEFCIPKPPMTAPTTPGKVHAYLDMLTYFEGLKRPSIPPMELMSTIPPNPNPSISNIDTEQNLGANSDQQLKSFQDLILDVMISYIIFKAQANIEELSPPNQSEQRKRPKNTKNQHLGRDEISSLIINHRPQSITLLDNQASQLDQAKKKLSEYRSRHNFLPFVYFLILGVKGLFTAHKDHRHFSISNAMLILCSFNISHQLVQPSPPDEPVWKNLSFHLNSFFSKGMNPISDVQLVCPPSQHQLAQYITSDFLNQWEAQATVTSLLPPSQRSCLT</sequence>
<feature type="compositionally biased region" description="Polar residues" evidence="1">
    <location>
        <begin position="25"/>
        <end position="38"/>
    </location>
</feature>
<feature type="region of interest" description="Disordered" evidence="1">
    <location>
        <begin position="221"/>
        <end position="252"/>
    </location>
</feature>
<dbReference type="AlphaFoldDB" id="A0A9Q3CMP0"/>
<organism evidence="2 3">
    <name type="scientific">Austropuccinia psidii MF-1</name>
    <dbReference type="NCBI Taxonomy" id="1389203"/>
    <lineage>
        <taxon>Eukaryota</taxon>
        <taxon>Fungi</taxon>
        <taxon>Dikarya</taxon>
        <taxon>Basidiomycota</taxon>
        <taxon>Pucciniomycotina</taxon>
        <taxon>Pucciniomycetes</taxon>
        <taxon>Pucciniales</taxon>
        <taxon>Sphaerophragmiaceae</taxon>
        <taxon>Austropuccinia</taxon>
    </lineage>
</organism>
<feature type="compositionally biased region" description="Low complexity" evidence="1">
    <location>
        <begin position="404"/>
        <end position="419"/>
    </location>
</feature>
<evidence type="ECO:0000256" key="1">
    <source>
        <dbReference type="SAM" id="MobiDB-lite"/>
    </source>
</evidence>
<accession>A0A9Q3CMP0</accession>
<name>A0A9Q3CMP0_9BASI</name>
<keyword evidence="3" id="KW-1185">Reference proteome</keyword>
<evidence type="ECO:0000313" key="2">
    <source>
        <dbReference type="EMBL" id="MBW0488084.1"/>
    </source>
</evidence>
<evidence type="ECO:0000313" key="3">
    <source>
        <dbReference type="Proteomes" id="UP000765509"/>
    </source>
</evidence>